<name>A0A8J2KP75_9HEXA</name>
<feature type="domain" description="MRN complex-interacting protein N-terminal" evidence="2">
    <location>
        <begin position="27"/>
        <end position="129"/>
    </location>
</feature>
<dbReference type="Proteomes" id="UP000708208">
    <property type="component" value="Unassembled WGS sequence"/>
</dbReference>
<accession>A0A8J2KP75</accession>
<evidence type="ECO:0000259" key="2">
    <source>
        <dbReference type="Pfam" id="PF15749"/>
    </source>
</evidence>
<dbReference type="GO" id="GO:0003682">
    <property type="term" value="F:chromatin binding"/>
    <property type="evidence" value="ECO:0007669"/>
    <property type="project" value="TreeGrafter"/>
</dbReference>
<dbReference type="Pfam" id="PF15749">
    <property type="entry name" value="MRNIP"/>
    <property type="match status" value="1"/>
</dbReference>
<sequence>MQKNRYFNAVYSCLTAKLTVEKNFKLKVQIVKKSSNKWVCKVCNTKQSVLRVFGEGSGKDCRILVQQLNATRGQQSEEKEFNSLEGDWANETNSADKLVENSSTPASSQQSFTSGVSVVPESESKWRKYCESGIETGNELIFK</sequence>
<evidence type="ECO:0000313" key="4">
    <source>
        <dbReference type="Proteomes" id="UP000708208"/>
    </source>
</evidence>
<keyword evidence="4" id="KW-1185">Reference proteome</keyword>
<dbReference type="PANTHER" id="PTHR15863:SF2">
    <property type="entry name" value="MRN COMPLEX-INTERACTING PROTEIN"/>
    <property type="match status" value="1"/>
</dbReference>
<evidence type="ECO:0000256" key="1">
    <source>
        <dbReference type="SAM" id="MobiDB-lite"/>
    </source>
</evidence>
<dbReference type="AlphaFoldDB" id="A0A8J2KP75"/>
<dbReference type="InterPro" id="IPR049472">
    <property type="entry name" value="MRNIP_N"/>
</dbReference>
<dbReference type="OrthoDB" id="5960226at2759"/>
<reference evidence="3" key="1">
    <citation type="submission" date="2021-06" db="EMBL/GenBank/DDBJ databases">
        <authorList>
            <person name="Hodson N. C."/>
            <person name="Mongue J. A."/>
            <person name="Jaron S. K."/>
        </authorList>
    </citation>
    <scope>NUCLEOTIDE SEQUENCE</scope>
</reference>
<comment type="caution">
    <text evidence="3">The sequence shown here is derived from an EMBL/GenBank/DDBJ whole genome shotgun (WGS) entry which is preliminary data.</text>
</comment>
<proteinExistence type="predicted"/>
<dbReference type="EMBL" id="CAJVCH010375524">
    <property type="protein sequence ID" value="CAG7816677.1"/>
    <property type="molecule type" value="Genomic_DNA"/>
</dbReference>
<gene>
    <name evidence="3" type="ORF">AFUS01_LOCUS27284</name>
</gene>
<dbReference type="InterPro" id="IPR032739">
    <property type="entry name" value="MRNIP"/>
</dbReference>
<feature type="region of interest" description="Disordered" evidence="1">
    <location>
        <begin position="94"/>
        <end position="114"/>
    </location>
</feature>
<evidence type="ECO:0000313" key="3">
    <source>
        <dbReference type="EMBL" id="CAG7816677.1"/>
    </source>
</evidence>
<protein>
    <recommendedName>
        <fullName evidence="2">MRN complex-interacting protein N-terminal domain-containing protein</fullName>
    </recommendedName>
</protein>
<organism evidence="3 4">
    <name type="scientific">Allacma fusca</name>
    <dbReference type="NCBI Taxonomy" id="39272"/>
    <lineage>
        <taxon>Eukaryota</taxon>
        <taxon>Metazoa</taxon>
        <taxon>Ecdysozoa</taxon>
        <taxon>Arthropoda</taxon>
        <taxon>Hexapoda</taxon>
        <taxon>Collembola</taxon>
        <taxon>Symphypleona</taxon>
        <taxon>Sminthuridae</taxon>
        <taxon>Allacma</taxon>
    </lineage>
</organism>
<dbReference type="GO" id="GO:0007095">
    <property type="term" value="P:mitotic G2 DNA damage checkpoint signaling"/>
    <property type="evidence" value="ECO:0007669"/>
    <property type="project" value="TreeGrafter"/>
</dbReference>
<dbReference type="PANTHER" id="PTHR15863">
    <property type="entry name" value="MRN COMPLEX-INTERACTING PROTEIN"/>
    <property type="match status" value="1"/>
</dbReference>
<dbReference type="GO" id="GO:0005634">
    <property type="term" value="C:nucleus"/>
    <property type="evidence" value="ECO:0007669"/>
    <property type="project" value="TreeGrafter"/>
</dbReference>